<evidence type="ECO:0000313" key="1">
    <source>
        <dbReference type="EMBL" id="RCW47557.1"/>
    </source>
</evidence>
<name>A0A368W4A1_9BACL</name>
<dbReference type="OrthoDB" id="2382373at2"/>
<dbReference type="Proteomes" id="UP000252415">
    <property type="component" value="Unassembled WGS sequence"/>
</dbReference>
<dbReference type="EMBL" id="QPJD01000008">
    <property type="protein sequence ID" value="RCW47557.1"/>
    <property type="molecule type" value="Genomic_DNA"/>
</dbReference>
<dbReference type="AlphaFoldDB" id="A0A368W4A1"/>
<organism evidence="1 2">
    <name type="scientific">Paenibacillus prosopidis</name>
    <dbReference type="NCBI Taxonomy" id="630520"/>
    <lineage>
        <taxon>Bacteria</taxon>
        <taxon>Bacillati</taxon>
        <taxon>Bacillota</taxon>
        <taxon>Bacilli</taxon>
        <taxon>Bacillales</taxon>
        <taxon>Paenibacillaceae</taxon>
        <taxon>Paenibacillus</taxon>
    </lineage>
</organism>
<reference evidence="1 2" key="1">
    <citation type="submission" date="2018-07" db="EMBL/GenBank/DDBJ databases">
        <title>Genomic Encyclopedia of Type Strains, Phase III (KMG-III): the genomes of soil and plant-associated and newly described type strains.</title>
        <authorList>
            <person name="Whitman W."/>
        </authorList>
    </citation>
    <scope>NUCLEOTIDE SEQUENCE [LARGE SCALE GENOMIC DNA]</scope>
    <source>
        <strain evidence="1 2">CECT 7506</strain>
    </source>
</reference>
<comment type="caution">
    <text evidence="1">The sequence shown here is derived from an EMBL/GenBank/DDBJ whole genome shotgun (WGS) entry which is preliminary data.</text>
</comment>
<sequence length="146" mass="16939">MATYSNDASRAHIRLRFTEGVKAELKLISKNGQLLTNSTTTVMLLNLSQNGLCFLSGLQLPIQRNYLVEFRMTITNVQLIVRGYIVWRSMMDNQYIHGVIFECTDTLRSLIIGVMNQELLERQPQQQRIHHLYNRLLHAKRFNFGG</sequence>
<keyword evidence="2" id="KW-1185">Reference proteome</keyword>
<evidence type="ECO:0000313" key="2">
    <source>
        <dbReference type="Proteomes" id="UP000252415"/>
    </source>
</evidence>
<accession>A0A368W4A1</accession>
<gene>
    <name evidence="1" type="ORF">DFP97_108172</name>
</gene>
<dbReference type="RefSeq" id="WP_114380909.1">
    <property type="nucleotide sequence ID" value="NZ_QPJD01000008.1"/>
</dbReference>
<proteinExistence type="predicted"/>
<protein>
    <submittedName>
        <fullName evidence="1">PilZ domain-containing protein</fullName>
    </submittedName>
</protein>